<dbReference type="WormBase" id="T13A10.2">
    <property type="protein sequence ID" value="CE07484"/>
    <property type="gene ID" value="WBGene00020469"/>
</dbReference>
<dbReference type="InterPro" id="IPR027370">
    <property type="entry name" value="Znf-RING_euk"/>
</dbReference>
<dbReference type="InterPro" id="IPR052667">
    <property type="entry name" value="E3_ubiquitin-ligase_RING"/>
</dbReference>
<dbReference type="Pfam" id="PF13445">
    <property type="entry name" value="zf-RING_UBOX"/>
    <property type="match status" value="1"/>
</dbReference>
<dbReference type="Bgee" id="WBGene00020469">
    <property type="expression patterns" value="Expressed in larva and 3 other cell types or tissues"/>
</dbReference>
<dbReference type="KEGG" id="cel:CELE_T13A10.2"/>
<dbReference type="InterPro" id="IPR001841">
    <property type="entry name" value="Znf_RING"/>
</dbReference>
<keyword evidence="5" id="KW-0175">Coiled coil</keyword>
<name>Q22441_CAEEL</name>
<dbReference type="InParanoid" id="Q22441"/>
<evidence type="ECO:0000313" key="9">
    <source>
        <dbReference type="WormBase" id="T13A10.2"/>
    </source>
</evidence>
<dbReference type="SUPFAM" id="SSF57850">
    <property type="entry name" value="RING/U-box"/>
    <property type="match status" value="1"/>
</dbReference>
<evidence type="ECO:0000256" key="4">
    <source>
        <dbReference type="PROSITE-ProRule" id="PRU00175"/>
    </source>
</evidence>
<dbReference type="PIR" id="T16847">
    <property type="entry name" value="T16847"/>
</dbReference>
<evidence type="ECO:0000256" key="5">
    <source>
        <dbReference type="SAM" id="Coils"/>
    </source>
</evidence>
<dbReference type="GO" id="GO:0008270">
    <property type="term" value="F:zinc ion binding"/>
    <property type="evidence" value="ECO:0007669"/>
    <property type="project" value="UniProtKB-KW"/>
</dbReference>
<evidence type="ECO:0000259" key="6">
    <source>
        <dbReference type="PROSITE" id="PS50089"/>
    </source>
</evidence>
<dbReference type="InterPro" id="IPR017907">
    <property type="entry name" value="Znf_RING_CS"/>
</dbReference>
<gene>
    <name evidence="7" type="ORF">CELE_T13A10.2</name>
    <name evidence="7 9" type="ORF">T13A10.2</name>
</gene>
<keyword evidence="2 4" id="KW-0863">Zinc-finger</keyword>
<dbReference type="RefSeq" id="NP_500945.1">
    <property type="nucleotide sequence ID" value="NM_068544.1"/>
</dbReference>
<evidence type="ECO:0000313" key="7">
    <source>
        <dbReference type="EMBL" id="CCD72057.1"/>
    </source>
</evidence>
<reference evidence="7 8" key="1">
    <citation type="journal article" date="1998" name="Science">
        <title>Genome sequence of the nematode C. elegans: a platform for investigating biology.</title>
        <authorList>
            <consortium name="The C. elegans sequencing consortium"/>
            <person name="Sulson J.E."/>
            <person name="Waterston R."/>
        </authorList>
    </citation>
    <scope>NUCLEOTIDE SEQUENCE [LARGE SCALE GENOMIC DNA]</scope>
    <source>
        <strain evidence="7 8">Bristol N2</strain>
    </source>
</reference>
<dbReference type="OrthoDB" id="6049135at2759"/>
<feature type="coiled-coil region" evidence="5">
    <location>
        <begin position="30"/>
        <end position="88"/>
    </location>
</feature>
<dbReference type="PaxDb" id="6239-T13A10.2"/>
<dbReference type="InterPro" id="IPR013083">
    <property type="entry name" value="Znf_RING/FYVE/PHD"/>
</dbReference>
<dbReference type="FunCoup" id="Q22441">
    <property type="interactions" value="226"/>
</dbReference>
<dbReference type="AlphaFoldDB" id="Q22441"/>
<dbReference type="PhylomeDB" id="Q22441"/>
<proteinExistence type="predicted"/>
<dbReference type="Proteomes" id="UP000001940">
    <property type="component" value="Chromosome IV"/>
</dbReference>
<keyword evidence="8" id="KW-1185">Reference proteome</keyword>
<dbReference type="UCSC" id="T13A10.2">
    <property type="organism name" value="c. elegans"/>
</dbReference>
<dbReference type="Gene3D" id="3.30.40.10">
    <property type="entry name" value="Zinc/RING finger domain, C3HC4 (zinc finger)"/>
    <property type="match status" value="1"/>
</dbReference>
<dbReference type="PROSITE" id="PS50089">
    <property type="entry name" value="ZF_RING_2"/>
    <property type="match status" value="1"/>
</dbReference>
<dbReference type="CTD" id="188459"/>
<dbReference type="PANTHER" id="PTHR47156">
    <property type="entry name" value="PROTEIN CBG20824"/>
    <property type="match status" value="1"/>
</dbReference>
<dbReference type="EMBL" id="BX284604">
    <property type="protein sequence ID" value="CCD72057.1"/>
    <property type="molecule type" value="Genomic_DNA"/>
</dbReference>
<dbReference type="IntAct" id="Q22441">
    <property type="interactions" value="1"/>
</dbReference>
<sequence length="161" mass="17885">MGDDDRCKTGILIRCLGDLQEMEDGYLRKMEVMEKEQVAAEKRLVECREDVAKLRAENAQLATDIDNLKTATENTGRLNAEIAQLRTELSAVPRPCCAVCHDSYASRGPKKPKVCSCLHTYCGACIREISSRHNGEMKCPECVADVRILGTNFGITNAFRS</sequence>
<dbReference type="SMR" id="Q22441"/>
<evidence type="ECO:0000256" key="1">
    <source>
        <dbReference type="ARBA" id="ARBA00022723"/>
    </source>
</evidence>
<dbReference type="Gene3D" id="1.20.5.170">
    <property type="match status" value="1"/>
</dbReference>
<dbReference type="HOGENOM" id="CLU_1662381_0_0_1"/>
<dbReference type="SMART" id="SM00184">
    <property type="entry name" value="RING"/>
    <property type="match status" value="1"/>
</dbReference>
<dbReference type="GeneID" id="188459"/>
<evidence type="ECO:0000256" key="3">
    <source>
        <dbReference type="ARBA" id="ARBA00022833"/>
    </source>
</evidence>
<protein>
    <submittedName>
        <fullName evidence="7">RING-type domain-containing protein</fullName>
    </submittedName>
</protein>
<feature type="domain" description="RING-type" evidence="6">
    <location>
        <begin position="97"/>
        <end position="142"/>
    </location>
</feature>
<dbReference type="PROSITE" id="PS00518">
    <property type="entry name" value="ZF_RING_1"/>
    <property type="match status" value="1"/>
</dbReference>
<keyword evidence="1" id="KW-0479">Metal-binding</keyword>
<dbReference type="eggNOG" id="KOG4185">
    <property type="taxonomic scope" value="Eukaryota"/>
</dbReference>
<evidence type="ECO:0000313" key="8">
    <source>
        <dbReference type="Proteomes" id="UP000001940"/>
    </source>
</evidence>
<evidence type="ECO:0000256" key="2">
    <source>
        <dbReference type="ARBA" id="ARBA00022771"/>
    </source>
</evidence>
<dbReference type="PeptideAtlas" id="Q22441"/>
<accession>Q22441</accession>
<dbReference type="PANTHER" id="PTHR47156:SF10">
    <property type="entry name" value="E3 UBIQUITIN-PROTEIN LIGASE TRIM-21-RELATED"/>
    <property type="match status" value="1"/>
</dbReference>
<dbReference type="AGR" id="WB:WBGene00020469"/>
<organism evidence="7 8">
    <name type="scientific">Caenorhabditis elegans</name>
    <dbReference type="NCBI Taxonomy" id="6239"/>
    <lineage>
        <taxon>Eukaryota</taxon>
        <taxon>Metazoa</taxon>
        <taxon>Ecdysozoa</taxon>
        <taxon>Nematoda</taxon>
        <taxon>Chromadorea</taxon>
        <taxon>Rhabditida</taxon>
        <taxon>Rhabditina</taxon>
        <taxon>Rhabditomorpha</taxon>
        <taxon>Rhabditoidea</taxon>
        <taxon>Rhabditidae</taxon>
        <taxon>Peloderinae</taxon>
        <taxon>Caenorhabditis</taxon>
    </lineage>
</organism>
<keyword evidence="3" id="KW-0862">Zinc</keyword>